<dbReference type="PANTHER" id="PTHR31014">
    <property type="entry name" value="MITOCHONDRIAL TRANSLATION SYSTEM COMPONENT PET127-RELATED"/>
    <property type="match status" value="1"/>
</dbReference>
<feature type="compositionally biased region" description="Polar residues" evidence="1">
    <location>
        <begin position="916"/>
        <end position="928"/>
    </location>
</feature>
<gene>
    <name evidence="2" type="ORF">QQZ08_003117</name>
</gene>
<feature type="compositionally biased region" description="Basic and acidic residues" evidence="1">
    <location>
        <begin position="806"/>
        <end position="819"/>
    </location>
</feature>
<feature type="region of interest" description="Disordered" evidence="1">
    <location>
        <begin position="107"/>
        <end position="151"/>
    </location>
</feature>
<feature type="compositionally biased region" description="Basic and acidic residues" evidence="1">
    <location>
        <begin position="761"/>
        <end position="771"/>
    </location>
</feature>
<proteinExistence type="predicted"/>
<sequence>MLRLRHGAGQSARLARLFWTPARSFNLSVVRYQAFATKNKPRISEPPPVDVDERWRDIELSGLEPQDLVRQWETESSPTVDYALETSDNFDEALNVVRKVYGVKEADKSVSKSTTKRKKRKKKEPAAETTAETVVETSQEHITNTGNTGGLGQAVGMWTSLREKLEQEAATSRNESEPHSAPLIPRAKRTDSRKAKEAKKAPRKVEATRRPRRVFDETSGPRQKETKEPTKAKEMKVGPGLIVKSLRPNKMKLNPVELDQLPKVPSLAHDLDRVLFNRGVYDLQDSRSGTFNFDPYLASIMPVKEFDFNALKEYITSSKDTKLRNLCRTYGKKYCGSTSSMTSVLAHFHFLLSAWRPPNFDALSRSFEVEHQSYTMITRAPAAVFANYKDGVYAIDADKKFDSANILSMLGKSMEKLLTLPKEDFEKYRRDRSHQLSDEEKNADEAFHYTTFGDFMMRSQLDAHDARLPTEGMFDLKTRAVVSIRMDVADYEKGVGYEIRNRTGQWQSYEREYYDMIRSAFLKYSLQVRMGRMDGIFVAYHNTERIFGFQYISLAEMDEALHGTSDTTVGHMEFKASLSLLNELLNKATERFPERTLRLHVETRDTNPPLTYFFAEPVDDEEVERTQAYSKKSVEKFESEVLGIVRNEDETKPAQPDQEAVEVEEDPSEEEEGEEEEDASQDLQGQSVWNEMMLKVDETVENDSLGLQSVRDAIHEALEQSGLLRGKTIEERDAYLNDLVEALTAELSEGKGTDEELGEEQQTRNDDRQERDELDIDQGVDEGLMPSLSEELSSPGQTISQTDEESPLRREASDNRIDGDGYGAESSETTVETSTKETDDNASTATGLVDEIVNDYTNEGVGESADQDANEDSNSTGNDAIPDLSLKDLIIRVAQSVNNKSPNMGTFERVLSELATESKQPDNDSSQGEDVIGSDETQSQEDIPIPELPGAWTDPDENNGKEPELLGMYVNIRNKIGGETVQRVGYEEVGKMESIHNAQVEYVITELPNVRAQKIYSQMKQRRKKVFLHDPEARTKLWHQIWGGGLPQKVKDGRAYRGLKNKQTGPTKVAWDTKPILDEADINNR</sequence>
<dbReference type="EMBL" id="JAZAVK010000020">
    <property type="protein sequence ID" value="KAK7430369.1"/>
    <property type="molecule type" value="Genomic_DNA"/>
</dbReference>
<keyword evidence="3" id="KW-1185">Reference proteome</keyword>
<feature type="compositionally biased region" description="Basic residues" evidence="1">
    <location>
        <begin position="114"/>
        <end position="123"/>
    </location>
</feature>
<dbReference type="Pfam" id="PF08634">
    <property type="entry name" value="Pet127"/>
    <property type="match status" value="1"/>
</dbReference>
<evidence type="ECO:0000313" key="3">
    <source>
        <dbReference type="Proteomes" id="UP001498421"/>
    </source>
</evidence>
<feature type="region of interest" description="Disordered" evidence="1">
    <location>
        <begin position="645"/>
        <end position="685"/>
    </location>
</feature>
<dbReference type="PANTHER" id="PTHR31014:SF0">
    <property type="entry name" value="MITOCHONDRIAL TRANSLATION SYSTEM COMPONENT PET127-RELATED"/>
    <property type="match status" value="1"/>
</dbReference>
<dbReference type="Proteomes" id="UP001498421">
    <property type="component" value="Unassembled WGS sequence"/>
</dbReference>
<feature type="region of interest" description="Disordered" evidence="1">
    <location>
        <begin position="165"/>
        <end position="233"/>
    </location>
</feature>
<feature type="compositionally biased region" description="Low complexity" evidence="1">
    <location>
        <begin position="786"/>
        <end position="795"/>
    </location>
</feature>
<feature type="compositionally biased region" description="Acidic residues" evidence="1">
    <location>
        <begin position="659"/>
        <end position="680"/>
    </location>
</feature>
<comment type="caution">
    <text evidence="2">The sequence shown here is derived from an EMBL/GenBank/DDBJ whole genome shotgun (WGS) entry which is preliminary data.</text>
</comment>
<feature type="region of interest" description="Disordered" evidence="1">
    <location>
        <begin position="747"/>
        <end position="884"/>
    </location>
</feature>
<feature type="compositionally biased region" description="Low complexity" evidence="1">
    <location>
        <begin position="127"/>
        <end position="137"/>
    </location>
</feature>
<reference evidence="2 3" key="1">
    <citation type="journal article" date="2025" name="Microbiol. Resour. Announc.">
        <title>Draft genome sequences for Neonectria magnoliae and Neonectria punicea, canker pathogens of Liriodendron tulipifera and Acer saccharum in West Virginia.</title>
        <authorList>
            <person name="Petronek H.M."/>
            <person name="Kasson M.T."/>
            <person name="Metheny A.M."/>
            <person name="Stauder C.M."/>
            <person name="Lovett B."/>
            <person name="Lynch S.C."/>
            <person name="Garnas J.R."/>
            <person name="Kasson L.R."/>
            <person name="Stajich J.E."/>
        </authorList>
    </citation>
    <scope>NUCLEOTIDE SEQUENCE [LARGE SCALE GENOMIC DNA]</scope>
    <source>
        <strain evidence="2 3">NRRL 64651</strain>
    </source>
</reference>
<protein>
    <recommendedName>
        <fullName evidence="4">Pet127-domain-containing protein</fullName>
    </recommendedName>
</protein>
<feature type="compositionally biased region" description="Basic and acidic residues" evidence="1">
    <location>
        <begin position="222"/>
        <end position="233"/>
    </location>
</feature>
<evidence type="ECO:0000313" key="2">
    <source>
        <dbReference type="EMBL" id="KAK7430369.1"/>
    </source>
</evidence>
<organism evidence="2 3">
    <name type="scientific">Neonectria magnoliae</name>
    <dbReference type="NCBI Taxonomy" id="2732573"/>
    <lineage>
        <taxon>Eukaryota</taxon>
        <taxon>Fungi</taxon>
        <taxon>Dikarya</taxon>
        <taxon>Ascomycota</taxon>
        <taxon>Pezizomycotina</taxon>
        <taxon>Sordariomycetes</taxon>
        <taxon>Hypocreomycetidae</taxon>
        <taxon>Hypocreales</taxon>
        <taxon>Nectriaceae</taxon>
        <taxon>Neonectria</taxon>
    </lineage>
</organism>
<feature type="region of interest" description="Disordered" evidence="1">
    <location>
        <begin position="916"/>
        <end position="962"/>
    </location>
</feature>
<evidence type="ECO:0008006" key="4">
    <source>
        <dbReference type="Google" id="ProtNLM"/>
    </source>
</evidence>
<feature type="compositionally biased region" description="Basic and acidic residues" evidence="1">
    <location>
        <begin position="188"/>
        <end position="216"/>
    </location>
</feature>
<accession>A0ABR1IBJ9</accession>
<evidence type="ECO:0000256" key="1">
    <source>
        <dbReference type="SAM" id="MobiDB-lite"/>
    </source>
</evidence>
<name>A0ABR1IBJ9_9HYPO</name>
<dbReference type="InterPro" id="IPR013943">
    <property type="entry name" value="Pet127"/>
</dbReference>